<evidence type="ECO:0000313" key="2">
    <source>
        <dbReference type="Proteomes" id="UP001055811"/>
    </source>
</evidence>
<name>A0ACB9F806_CICIN</name>
<dbReference type="Proteomes" id="UP001055811">
    <property type="component" value="Linkage Group LG03"/>
</dbReference>
<proteinExistence type="predicted"/>
<organism evidence="1 2">
    <name type="scientific">Cichorium intybus</name>
    <name type="common">Chicory</name>
    <dbReference type="NCBI Taxonomy" id="13427"/>
    <lineage>
        <taxon>Eukaryota</taxon>
        <taxon>Viridiplantae</taxon>
        <taxon>Streptophyta</taxon>
        <taxon>Embryophyta</taxon>
        <taxon>Tracheophyta</taxon>
        <taxon>Spermatophyta</taxon>
        <taxon>Magnoliopsida</taxon>
        <taxon>eudicotyledons</taxon>
        <taxon>Gunneridae</taxon>
        <taxon>Pentapetalae</taxon>
        <taxon>asterids</taxon>
        <taxon>campanulids</taxon>
        <taxon>Asterales</taxon>
        <taxon>Asteraceae</taxon>
        <taxon>Cichorioideae</taxon>
        <taxon>Cichorieae</taxon>
        <taxon>Cichoriinae</taxon>
        <taxon>Cichorium</taxon>
    </lineage>
</organism>
<reference evidence="2" key="1">
    <citation type="journal article" date="2022" name="Mol. Ecol. Resour.">
        <title>The genomes of chicory, endive, great burdock and yacon provide insights into Asteraceae palaeo-polyploidization history and plant inulin production.</title>
        <authorList>
            <person name="Fan W."/>
            <person name="Wang S."/>
            <person name="Wang H."/>
            <person name="Wang A."/>
            <person name="Jiang F."/>
            <person name="Liu H."/>
            <person name="Zhao H."/>
            <person name="Xu D."/>
            <person name="Zhang Y."/>
        </authorList>
    </citation>
    <scope>NUCLEOTIDE SEQUENCE [LARGE SCALE GENOMIC DNA]</scope>
    <source>
        <strain evidence="2">cv. Punajuju</strain>
    </source>
</reference>
<reference evidence="1 2" key="2">
    <citation type="journal article" date="2022" name="Mol. Ecol. Resour.">
        <title>The genomes of chicory, endive, great burdock and yacon provide insights into Asteraceae paleo-polyploidization history and plant inulin production.</title>
        <authorList>
            <person name="Fan W."/>
            <person name="Wang S."/>
            <person name="Wang H."/>
            <person name="Wang A."/>
            <person name="Jiang F."/>
            <person name="Liu H."/>
            <person name="Zhao H."/>
            <person name="Xu D."/>
            <person name="Zhang Y."/>
        </authorList>
    </citation>
    <scope>NUCLEOTIDE SEQUENCE [LARGE SCALE GENOMIC DNA]</scope>
    <source>
        <strain evidence="2">cv. Punajuju</strain>
        <tissue evidence="1">Leaves</tissue>
    </source>
</reference>
<dbReference type="EMBL" id="CM042011">
    <property type="protein sequence ID" value="KAI3767250.1"/>
    <property type="molecule type" value="Genomic_DNA"/>
</dbReference>
<evidence type="ECO:0000313" key="1">
    <source>
        <dbReference type="EMBL" id="KAI3767250.1"/>
    </source>
</evidence>
<gene>
    <name evidence="1" type="ORF">L2E82_17339</name>
</gene>
<keyword evidence="2" id="KW-1185">Reference proteome</keyword>
<comment type="caution">
    <text evidence="1">The sequence shown here is derived from an EMBL/GenBank/DDBJ whole genome shotgun (WGS) entry which is preliminary data.</text>
</comment>
<protein>
    <submittedName>
        <fullName evidence="1">Uncharacterized protein</fullName>
    </submittedName>
</protein>
<accession>A0ACB9F806</accession>
<sequence>MLQLIHFQSVFASTRSASEQPPPDYTSGYHLHRSHILSSDQLSDQLLPLSNTYRRTTHPSNHHKLQVATGNPRWTNVSDSVRPSHSSDPLYHVSGTSSEHFSDKASPRTPSRIQERIVVIMFRSNFRFMGFGST</sequence>